<organism evidence="10 11">
    <name type="scientific">Edaphochlamys debaryana</name>
    <dbReference type="NCBI Taxonomy" id="47281"/>
    <lineage>
        <taxon>Eukaryota</taxon>
        <taxon>Viridiplantae</taxon>
        <taxon>Chlorophyta</taxon>
        <taxon>core chlorophytes</taxon>
        <taxon>Chlorophyceae</taxon>
        <taxon>CS clade</taxon>
        <taxon>Chlamydomonadales</taxon>
        <taxon>Chlamydomonadales incertae sedis</taxon>
        <taxon>Edaphochlamys</taxon>
    </lineage>
</organism>
<evidence type="ECO:0000256" key="5">
    <source>
        <dbReference type="ARBA" id="ARBA00023136"/>
    </source>
</evidence>
<dbReference type="SUPFAM" id="SSF55073">
    <property type="entry name" value="Nucleotide cyclase"/>
    <property type="match status" value="1"/>
</dbReference>
<dbReference type="PROSITE" id="PS00452">
    <property type="entry name" value="GUANYLATE_CYCLASE_1"/>
    <property type="match status" value="1"/>
</dbReference>
<feature type="compositionally biased region" description="Low complexity" evidence="8">
    <location>
        <begin position="335"/>
        <end position="352"/>
    </location>
</feature>
<feature type="compositionally biased region" description="Low complexity" evidence="8">
    <location>
        <begin position="969"/>
        <end position="986"/>
    </location>
</feature>
<keyword evidence="4" id="KW-1133">Transmembrane helix</keyword>
<dbReference type="PANTHER" id="PTHR11920">
    <property type="entry name" value="GUANYLYL CYCLASE"/>
    <property type="match status" value="1"/>
</dbReference>
<feature type="region of interest" description="Disordered" evidence="8">
    <location>
        <begin position="421"/>
        <end position="456"/>
    </location>
</feature>
<dbReference type="GO" id="GO:0035556">
    <property type="term" value="P:intracellular signal transduction"/>
    <property type="evidence" value="ECO:0007669"/>
    <property type="project" value="InterPro"/>
</dbReference>
<feature type="compositionally biased region" description="Polar residues" evidence="8">
    <location>
        <begin position="924"/>
        <end position="942"/>
    </location>
</feature>
<name>A0A835XJ28_9CHLO</name>
<evidence type="ECO:0000256" key="1">
    <source>
        <dbReference type="ARBA" id="ARBA00004370"/>
    </source>
</evidence>
<dbReference type="PROSITE" id="PS50125">
    <property type="entry name" value="GUANYLATE_CYCLASE_2"/>
    <property type="match status" value="1"/>
</dbReference>
<dbReference type="GO" id="GO:0001653">
    <property type="term" value="F:peptide receptor activity"/>
    <property type="evidence" value="ECO:0007669"/>
    <property type="project" value="TreeGrafter"/>
</dbReference>
<feature type="compositionally biased region" description="Gly residues" evidence="8">
    <location>
        <begin position="987"/>
        <end position="996"/>
    </location>
</feature>
<gene>
    <name evidence="10" type="ORF">HYH03_016862</name>
</gene>
<keyword evidence="3" id="KW-0547">Nucleotide-binding</keyword>
<dbReference type="CDD" id="cd07302">
    <property type="entry name" value="CHD"/>
    <property type="match status" value="1"/>
</dbReference>
<feature type="region of interest" description="Disordered" evidence="8">
    <location>
        <begin position="151"/>
        <end position="380"/>
    </location>
</feature>
<evidence type="ECO:0000256" key="3">
    <source>
        <dbReference type="ARBA" id="ARBA00022741"/>
    </source>
</evidence>
<keyword evidence="5" id="KW-0472">Membrane</keyword>
<evidence type="ECO:0000259" key="9">
    <source>
        <dbReference type="PROSITE" id="PS50125"/>
    </source>
</evidence>
<dbReference type="InterPro" id="IPR018297">
    <property type="entry name" value="A/G_cyclase_CS"/>
</dbReference>
<comment type="subcellular location">
    <subcellularLocation>
        <location evidence="1">Membrane</location>
    </subcellularLocation>
</comment>
<evidence type="ECO:0000313" key="11">
    <source>
        <dbReference type="Proteomes" id="UP000612055"/>
    </source>
</evidence>
<evidence type="ECO:0000256" key="8">
    <source>
        <dbReference type="SAM" id="MobiDB-lite"/>
    </source>
</evidence>
<dbReference type="InterPro" id="IPR050401">
    <property type="entry name" value="Cyclic_nucleotide_synthase"/>
</dbReference>
<sequence>MSLLLEALESAGLIVGAFTSDGYVRALYWLLPGAELTLNLRRHVLDLSDGARPFFTDPGGLEGYLGSVNYADLLEAVERDEGAFSAVIRVPEPCAYPDTQAAWGLLPSSVSRVVEGPLDEILSIELLCPPTGRPGAEEATALRLREPATTADGAVAADGPSGARSELLGSLSGVAGPSGGAAQAPPSGGPATGAAVTPGPEPELPQLRCSQRSLSHGHQAGQSTSSGLGSGPGGSGCLPASASTMASAASPSHSPHAASGSGPGPGPGPSRPRRNTTRDRLQNLLSSLDGPELSTATGAGGTGAGGTGAGPGISASGAAAPITSRPSSQSRVPYTTTTAPGSPGNAPGSPWGQGQGLASSYREARESSPEADGEGCGTRLGVATESPRAAAAAATAAAAGGGCSPGLRVRPHMVQRRSALGSRTGSGALGPPPPSSASAALWSAGAGDPLQGEQPAQTWPSYVHITIKHRAAAPAPTGSTGAGDAPHAADTPTAPPPPLLFLRASDVTCWVEARERLEGLLQEEHKVLEAIFPRHVIEHVVRNAAARAGSGLPIPGPAASAAAAQTASAAGGTLRDPTHLAAASSGASSPRTLGRSETMASVSAAGNVAATPQLTATTSLLRSVPGRTSAAGAAAAAIAAVDSRRRAQAAAAAAAGPQGLPLATAHKNVTVLFADICGFTSMCNELEPLAVMAFLNGLFTRLDSLCDIYGVYKVETIGDCIMVCGGLITVDAEGFKAVRCDGSEDELHALKVLCFAKAMLREVAHMTLPHNGRPLRMRVGLHSGPVTAGIVGAKMPRFCLFGDTVNTASRMESTCEPGCVHVSAATRALLPEEPWIPTGGVQVKGKGEMQTFTWRPPASADPGALLPGGASAVRPASGLPPQAPAHVGAGPGPRGMSPWQSGPVVLPSGHQQVFDHLLKLLESSSAPHPHPQRSSGLRATSRASGDGDRGLSDGGGGGAGGGGGGSGAGSAQPSADAPSPEADAGVPGSGGGEGSV</sequence>
<feature type="compositionally biased region" description="Low complexity" evidence="8">
    <location>
        <begin position="151"/>
        <end position="160"/>
    </location>
</feature>
<dbReference type="PANTHER" id="PTHR11920:SF335">
    <property type="entry name" value="GUANYLATE CYCLASE"/>
    <property type="match status" value="1"/>
</dbReference>
<comment type="similarity">
    <text evidence="7">Belongs to the adenylyl cyclase class-4/guanylyl cyclase family.</text>
</comment>
<feature type="compositionally biased region" description="Gly residues" evidence="8">
    <location>
        <begin position="952"/>
        <end position="968"/>
    </location>
</feature>
<feature type="region of interest" description="Disordered" evidence="8">
    <location>
        <begin position="472"/>
        <end position="493"/>
    </location>
</feature>
<dbReference type="GO" id="GO:0005886">
    <property type="term" value="C:plasma membrane"/>
    <property type="evidence" value="ECO:0007669"/>
    <property type="project" value="TreeGrafter"/>
</dbReference>
<dbReference type="InterPro" id="IPR001054">
    <property type="entry name" value="A/G_cyclase"/>
</dbReference>
<keyword evidence="6 7" id="KW-0456">Lyase</keyword>
<feature type="compositionally biased region" description="Low complexity" evidence="8">
    <location>
        <begin position="168"/>
        <end position="186"/>
    </location>
</feature>
<evidence type="ECO:0000256" key="7">
    <source>
        <dbReference type="RuleBase" id="RU000405"/>
    </source>
</evidence>
<evidence type="ECO:0000256" key="6">
    <source>
        <dbReference type="ARBA" id="ARBA00023239"/>
    </source>
</evidence>
<feature type="region of interest" description="Disordered" evidence="8">
    <location>
        <begin position="924"/>
        <end position="996"/>
    </location>
</feature>
<keyword evidence="11" id="KW-1185">Reference proteome</keyword>
<comment type="caution">
    <text evidence="10">The sequence shown here is derived from an EMBL/GenBank/DDBJ whole genome shotgun (WGS) entry which is preliminary data.</text>
</comment>
<dbReference type="GO" id="GO:0000166">
    <property type="term" value="F:nucleotide binding"/>
    <property type="evidence" value="ECO:0007669"/>
    <property type="project" value="UniProtKB-KW"/>
</dbReference>
<proteinExistence type="inferred from homology"/>
<keyword evidence="2" id="KW-0812">Transmembrane</keyword>
<feature type="compositionally biased region" description="Low complexity" evidence="8">
    <location>
        <begin position="312"/>
        <end position="324"/>
    </location>
</feature>
<dbReference type="Pfam" id="PF00211">
    <property type="entry name" value="Guanylate_cyc"/>
    <property type="match status" value="1"/>
</dbReference>
<reference evidence="10" key="1">
    <citation type="journal article" date="2020" name="bioRxiv">
        <title>Comparative genomics of Chlamydomonas.</title>
        <authorList>
            <person name="Craig R.J."/>
            <person name="Hasan A.R."/>
            <person name="Ness R.W."/>
            <person name="Keightley P.D."/>
        </authorList>
    </citation>
    <scope>NUCLEOTIDE SEQUENCE</scope>
    <source>
        <strain evidence="10">CCAP 11/70</strain>
    </source>
</reference>
<dbReference type="GO" id="GO:0004016">
    <property type="term" value="F:adenylate cyclase activity"/>
    <property type="evidence" value="ECO:0007669"/>
    <property type="project" value="TreeGrafter"/>
</dbReference>
<feature type="compositionally biased region" description="Polar residues" evidence="8">
    <location>
        <begin position="325"/>
        <end position="334"/>
    </location>
</feature>
<feature type="domain" description="Guanylate cyclase" evidence="9">
    <location>
        <begin position="670"/>
        <end position="812"/>
    </location>
</feature>
<feature type="compositionally biased region" description="Low complexity" evidence="8">
    <location>
        <begin position="436"/>
        <end position="447"/>
    </location>
</feature>
<accession>A0A835XJ28</accession>
<evidence type="ECO:0000256" key="4">
    <source>
        <dbReference type="ARBA" id="ARBA00022989"/>
    </source>
</evidence>
<dbReference type="Gene3D" id="3.30.70.1230">
    <property type="entry name" value="Nucleotide cyclase"/>
    <property type="match status" value="1"/>
</dbReference>
<feature type="compositionally biased region" description="Low complexity" evidence="8">
    <location>
        <begin position="472"/>
        <end position="492"/>
    </location>
</feature>
<evidence type="ECO:0000313" key="10">
    <source>
        <dbReference type="EMBL" id="KAG2484320.1"/>
    </source>
</evidence>
<dbReference type="InterPro" id="IPR029787">
    <property type="entry name" value="Nucleotide_cyclase"/>
</dbReference>
<dbReference type="OrthoDB" id="548029at2759"/>
<feature type="region of interest" description="Disordered" evidence="8">
    <location>
        <begin position="569"/>
        <end position="600"/>
    </location>
</feature>
<dbReference type="FunFam" id="3.30.70.1230:FF:000057">
    <property type="entry name" value="Guanylate cyclase"/>
    <property type="match status" value="1"/>
</dbReference>
<dbReference type="Proteomes" id="UP000612055">
    <property type="component" value="Unassembled WGS sequence"/>
</dbReference>
<dbReference type="AlphaFoldDB" id="A0A835XJ28"/>
<feature type="region of interest" description="Disordered" evidence="8">
    <location>
        <begin position="857"/>
        <end position="907"/>
    </location>
</feature>
<dbReference type="GO" id="GO:0004383">
    <property type="term" value="F:guanylate cyclase activity"/>
    <property type="evidence" value="ECO:0007669"/>
    <property type="project" value="TreeGrafter"/>
</dbReference>
<feature type="compositionally biased region" description="Gly residues" evidence="8">
    <location>
        <begin position="298"/>
        <end position="311"/>
    </location>
</feature>
<protein>
    <recommendedName>
        <fullName evidence="9">Guanylate cyclase domain-containing protein</fullName>
    </recommendedName>
</protein>
<dbReference type="SMART" id="SM00044">
    <property type="entry name" value="CYCc"/>
    <property type="match status" value="1"/>
</dbReference>
<evidence type="ECO:0000256" key="2">
    <source>
        <dbReference type="ARBA" id="ARBA00022692"/>
    </source>
</evidence>
<dbReference type="GO" id="GO:0007168">
    <property type="term" value="P:receptor guanylyl cyclase signaling pathway"/>
    <property type="evidence" value="ECO:0007669"/>
    <property type="project" value="TreeGrafter"/>
</dbReference>
<dbReference type="EMBL" id="JAEHOE010000152">
    <property type="protein sequence ID" value="KAG2484320.1"/>
    <property type="molecule type" value="Genomic_DNA"/>
</dbReference>
<feature type="compositionally biased region" description="Low complexity" evidence="8">
    <location>
        <begin position="237"/>
        <end position="260"/>
    </location>
</feature>